<evidence type="ECO:0008006" key="4">
    <source>
        <dbReference type="Google" id="ProtNLM"/>
    </source>
</evidence>
<organism evidence="2 3">
    <name type="scientific">Geodia barretti</name>
    <name type="common">Barrett's horny sponge</name>
    <dbReference type="NCBI Taxonomy" id="519541"/>
    <lineage>
        <taxon>Eukaryota</taxon>
        <taxon>Metazoa</taxon>
        <taxon>Porifera</taxon>
        <taxon>Demospongiae</taxon>
        <taxon>Heteroscleromorpha</taxon>
        <taxon>Tetractinellida</taxon>
        <taxon>Astrophorina</taxon>
        <taxon>Geodiidae</taxon>
        <taxon>Geodia</taxon>
    </lineage>
</organism>
<dbReference type="AlphaFoldDB" id="A0AA35RWG4"/>
<evidence type="ECO:0000313" key="3">
    <source>
        <dbReference type="Proteomes" id="UP001174909"/>
    </source>
</evidence>
<proteinExistence type="predicted"/>
<comment type="caution">
    <text evidence="2">The sequence shown here is derived from an EMBL/GenBank/DDBJ whole genome shotgun (WGS) entry which is preliminary data.</text>
</comment>
<sequence length="69" mass="7579">MFSFSLFSVALPTVPAVAFCTRATIKSLAVNLKKNAVDLPFSVHRKVVHVVWLGRMWGGSTVAYCSSMF</sequence>
<accession>A0AA35RWG4</accession>
<dbReference type="Proteomes" id="UP001174909">
    <property type="component" value="Unassembled WGS sequence"/>
</dbReference>
<feature type="chain" id="PRO_5041320512" description="Secreted protein" evidence="1">
    <location>
        <begin position="19"/>
        <end position="69"/>
    </location>
</feature>
<reference evidence="2" key="1">
    <citation type="submission" date="2023-03" db="EMBL/GenBank/DDBJ databases">
        <authorList>
            <person name="Steffen K."/>
            <person name="Cardenas P."/>
        </authorList>
    </citation>
    <scope>NUCLEOTIDE SEQUENCE</scope>
</reference>
<feature type="signal peptide" evidence="1">
    <location>
        <begin position="1"/>
        <end position="18"/>
    </location>
</feature>
<evidence type="ECO:0000313" key="2">
    <source>
        <dbReference type="EMBL" id="CAI8017627.1"/>
    </source>
</evidence>
<keyword evidence="1" id="KW-0732">Signal</keyword>
<protein>
    <recommendedName>
        <fullName evidence="4">Secreted protein</fullName>
    </recommendedName>
</protein>
<name>A0AA35RWG4_GEOBA</name>
<keyword evidence="3" id="KW-1185">Reference proteome</keyword>
<gene>
    <name evidence="2" type="ORF">GBAR_LOCUS10678</name>
</gene>
<dbReference type="EMBL" id="CASHTH010001645">
    <property type="protein sequence ID" value="CAI8017627.1"/>
    <property type="molecule type" value="Genomic_DNA"/>
</dbReference>
<evidence type="ECO:0000256" key="1">
    <source>
        <dbReference type="SAM" id="SignalP"/>
    </source>
</evidence>